<evidence type="ECO:0000313" key="1">
    <source>
        <dbReference type="EMBL" id="AGQ18771.1"/>
    </source>
</evidence>
<accession>S5DJ21</accession>
<organism evidence="1">
    <name type="scientific">Candidatus Actinomarina minuta</name>
    <dbReference type="NCBI Taxonomy" id="1389454"/>
    <lineage>
        <taxon>Bacteria</taxon>
        <taxon>Bacillati</taxon>
        <taxon>Actinomycetota</taxon>
        <taxon>Actinomycetes</taxon>
        <taxon>Candidatus Actinomarinidae</taxon>
        <taxon>Candidatus Actinomarinales</taxon>
        <taxon>Candidatus Actinomarineae</taxon>
        <taxon>Candidatus Actinomarinaceae</taxon>
        <taxon>Candidatus Actinomarina</taxon>
    </lineage>
</organism>
<name>S5DJ21_9ACTN</name>
<reference evidence="1" key="1">
    <citation type="journal article" date="2013" name="Sci. Rep.">
        <title>Metagenomics uncovers a new group of low GC and ultra-small marine Actinobacteria.</title>
        <authorList>
            <person name="Ghai R."/>
            <person name="Mizuno C.M."/>
            <person name="Picazo A."/>
            <person name="Camacho A."/>
            <person name="Rodriguez-Valera F."/>
        </authorList>
    </citation>
    <scope>NUCLEOTIDE SEQUENCE</scope>
</reference>
<dbReference type="EMBL" id="KC811112">
    <property type="protein sequence ID" value="AGQ18771.1"/>
    <property type="molecule type" value="Genomic_DNA"/>
</dbReference>
<protein>
    <submittedName>
        <fullName evidence="1">MedDCM-OCT-S25-C81-cds7</fullName>
    </submittedName>
</protein>
<sequence length="284" mass="33409">MNKKLKLQDFTFLINIIKDQDNWNIQDLADKLTVDLDTLLYMLNIMSEVYSVNGESFINFDLDLSKNNITFDYSIELKDLETITDFELFKIYNILISQDKIFIKNINKNDLSFLTDTLEIFFDEKSNINQDNYLSIFLENEVNIEYIKLGRKNPGIYSIKPLSISNNADGNVLEAIDLVDNKIKTFLVNRILSVGDLDLNKSTKEDKTKNIEVKFNIYSEKSISKLNKDKIKMSNEIYIYIFRDYYVAMEFFLENFKDVEILSPENLKNEFDEKINKLRIMVSK</sequence>
<dbReference type="AlphaFoldDB" id="S5DJ21"/>
<proteinExistence type="predicted"/>